<protein>
    <submittedName>
        <fullName evidence="2">Uncharacterized protein</fullName>
    </submittedName>
</protein>
<dbReference type="RefSeq" id="WP_193182859.1">
    <property type="nucleotide sequence ID" value="NZ_JACVXA010000033.1"/>
</dbReference>
<keyword evidence="1" id="KW-0812">Transmembrane</keyword>
<dbReference type="AlphaFoldDB" id="A0A8J7CXF2"/>
<feature type="transmembrane region" description="Helical" evidence="1">
    <location>
        <begin position="12"/>
        <end position="35"/>
    </location>
</feature>
<evidence type="ECO:0000313" key="2">
    <source>
        <dbReference type="EMBL" id="MBE3638832.1"/>
    </source>
</evidence>
<evidence type="ECO:0000313" key="3">
    <source>
        <dbReference type="Proteomes" id="UP000609121"/>
    </source>
</evidence>
<name>A0A8J7CXF2_9RHOB</name>
<proteinExistence type="predicted"/>
<keyword evidence="3" id="KW-1185">Reference proteome</keyword>
<keyword evidence="1" id="KW-0472">Membrane</keyword>
<organism evidence="2 3">
    <name type="scientific">Mangrovicoccus algicola</name>
    <dbReference type="NCBI Taxonomy" id="2771008"/>
    <lineage>
        <taxon>Bacteria</taxon>
        <taxon>Pseudomonadati</taxon>
        <taxon>Pseudomonadota</taxon>
        <taxon>Alphaproteobacteria</taxon>
        <taxon>Rhodobacterales</taxon>
        <taxon>Paracoccaceae</taxon>
        <taxon>Mangrovicoccus</taxon>
    </lineage>
</organism>
<gene>
    <name evidence="2" type="ORF">ICN82_11530</name>
</gene>
<dbReference type="Proteomes" id="UP000609121">
    <property type="component" value="Unassembled WGS sequence"/>
</dbReference>
<comment type="caution">
    <text evidence="2">The sequence shown here is derived from an EMBL/GenBank/DDBJ whole genome shotgun (WGS) entry which is preliminary data.</text>
</comment>
<accession>A0A8J7CXF2</accession>
<sequence>MWEWITENTDTLQVIVSLLTTLVWIVYLHVFLWGYMRQTRSGLLVTRAGAQDAEGRCIVSNMGSEPAFLVDVLAEFTLDGRRSTVSVVDRIELWDRETDPTVGVSAVGPLASGGYVDIGSFSEILSRAGRKTGPEGPPPRPERLRLLAVAATSQARQLVAAQRDFDLVPAERSGRLQVLPVEVEATQIRSRRRRHQLRDLLRELQRQDALDRPATPAR</sequence>
<keyword evidence="1" id="KW-1133">Transmembrane helix</keyword>
<dbReference type="EMBL" id="JACVXA010000033">
    <property type="protein sequence ID" value="MBE3638832.1"/>
    <property type="molecule type" value="Genomic_DNA"/>
</dbReference>
<reference evidence="2" key="1">
    <citation type="submission" date="2020-09" db="EMBL/GenBank/DDBJ databases">
        <title>A novel bacterium of genus Mangrovicoccus, isolated from South China Sea.</title>
        <authorList>
            <person name="Huang H."/>
            <person name="Mo K."/>
            <person name="Hu Y."/>
        </authorList>
    </citation>
    <scope>NUCLEOTIDE SEQUENCE</scope>
    <source>
        <strain evidence="2">HB182678</strain>
    </source>
</reference>
<evidence type="ECO:0000256" key="1">
    <source>
        <dbReference type="SAM" id="Phobius"/>
    </source>
</evidence>